<evidence type="ECO:0000313" key="1">
    <source>
        <dbReference type="EMBL" id="SMB79790.1"/>
    </source>
</evidence>
<dbReference type="AlphaFoldDB" id="A0A1W1UFE6"/>
<sequence>MGKIGPHEGKELELMLNHQKKLALFYTDSDIPHEFLPYIENNTFSVNEISLKNKNNGMNMTYFIIFRAESSTEAEYLASLLAQSFERFIPSLEREIGLALGYTEEDTALYIQNAQSVLQVNPPFSC</sequence>
<keyword evidence="2" id="KW-1185">Reference proteome</keyword>
<dbReference type="RefSeq" id="WP_084255806.1">
    <property type="nucleotide sequence ID" value="NZ_FWWV01000002.1"/>
</dbReference>
<protein>
    <recommendedName>
        <fullName evidence="3">Hemocin immunity protein</fullName>
    </recommendedName>
</protein>
<dbReference type="EMBL" id="FWWV01000002">
    <property type="protein sequence ID" value="SMB79790.1"/>
    <property type="molecule type" value="Genomic_DNA"/>
</dbReference>
<name>A0A1W1UFE6_9PAST</name>
<dbReference type="STRING" id="1122938.SAMN05660772_00469"/>
<gene>
    <name evidence="1" type="ORF">SAMN05660772_00469</name>
</gene>
<organism evidence="1 2">
    <name type="scientific">Pasteurella testudinis DSM 23072</name>
    <dbReference type="NCBI Taxonomy" id="1122938"/>
    <lineage>
        <taxon>Bacteria</taxon>
        <taxon>Pseudomonadati</taxon>
        <taxon>Pseudomonadota</taxon>
        <taxon>Gammaproteobacteria</taxon>
        <taxon>Pasteurellales</taxon>
        <taxon>Pasteurellaceae</taxon>
        <taxon>Pasteurella</taxon>
    </lineage>
</organism>
<evidence type="ECO:0008006" key="3">
    <source>
        <dbReference type="Google" id="ProtNLM"/>
    </source>
</evidence>
<evidence type="ECO:0000313" key="2">
    <source>
        <dbReference type="Proteomes" id="UP000192408"/>
    </source>
</evidence>
<proteinExistence type="predicted"/>
<accession>A0A1W1UFE6</accession>
<dbReference type="Proteomes" id="UP000192408">
    <property type="component" value="Unassembled WGS sequence"/>
</dbReference>
<reference evidence="2" key="1">
    <citation type="submission" date="2017-04" db="EMBL/GenBank/DDBJ databases">
        <authorList>
            <person name="Varghese N."/>
            <person name="Submissions S."/>
        </authorList>
    </citation>
    <scope>NUCLEOTIDE SEQUENCE [LARGE SCALE GENOMIC DNA]</scope>
    <source>
        <strain evidence="2">DSM 23072</strain>
    </source>
</reference>